<sequence length="475" mass="51295">MDGAHRILFTPRLTAPIDQLAPATLRIGTQVSTLTLRQLPHGALKALLRLSDGPVTMAELLALAGLDGKPSSDRFWLEVEHLFSRFAIKIAIVDDDGTVAELTPNSQLAAPVWDHRGITGESYRASQYTLLRHANGVLLFEQLVRHVQIHTSRPLLATIFAALADAQDLSDVSLLLPGTAEGVLPAAMWLLALSGAIERTDTTEADDPALTVRQPHDLFLHNNSRRGLSPGRVSASYRFAGQKAPLPALREPWPGESVVLPRPDLDVLRKCDPPLADVMERRRSVRTFQDTPLTLPQIGEFLYRIFRVKSVVPASMDNDHGYESTRRAIPSAGGMHDLEVYVAVGAVADLERLLYHYHPANHTLTPVCTAAHVAPAFVQGARQATGCDREPAIVVVLASRFGRLAWKYEGLPYSLTLRNVGVAYDAMYLVATAMGLAGCGLGTADSALFGAATGIPAHVESSVGEFMLGTPRAAG</sequence>
<dbReference type="Proteomes" id="UP001500618">
    <property type="component" value="Unassembled WGS sequence"/>
</dbReference>
<organism evidence="2 3">
    <name type="scientific">Fodinicola feengrottensis</name>
    <dbReference type="NCBI Taxonomy" id="435914"/>
    <lineage>
        <taxon>Bacteria</taxon>
        <taxon>Bacillati</taxon>
        <taxon>Actinomycetota</taxon>
        <taxon>Actinomycetes</taxon>
        <taxon>Mycobacteriales</taxon>
        <taxon>Fodinicola</taxon>
    </lineage>
</organism>
<dbReference type="CDD" id="cd02142">
    <property type="entry name" value="McbC_SagB-like_oxidoreductase"/>
    <property type="match status" value="1"/>
</dbReference>
<dbReference type="InterPro" id="IPR052544">
    <property type="entry name" value="Bacteriocin_Proc_Enz"/>
</dbReference>
<dbReference type="InterPro" id="IPR020051">
    <property type="entry name" value="SagB-type_dehydrogenase"/>
</dbReference>
<name>A0ABP4VEE0_9ACTN</name>
<dbReference type="EMBL" id="BAAANY010000047">
    <property type="protein sequence ID" value="GAA1721429.1"/>
    <property type="molecule type" value="Genomic_DNA"/>
</dbReference>
<proteinExistence type="predicted"/>
<evidence type="ECO:0000313" key="2">
    <source>
        <dbReference type="EMBL" id="GAA1721429.1"/>
    </source>
</evidence>
<evidence type="ECO:0000313" key="3">
    <source>
        <dbReference type="Proteomes" id="UP001500618"/>
    </source>
</evidence>
<dbReference type="Pfam" id="PF00881">
    <property type="entry name" value="Nitroreductase"/>
    <property type="match status" value="1"/>
</dbReference>
<dbReference type="NCBIfam" id="TIGR03605">
    <property type="entry name" value="antibiot_sagB"/>
    <property type="match status" value="1"/>
</dbReference>
<dbReference type="SUPFAM" id="SSF55469">
    <property type="entry name" value="FMN-dependent nitroreductase-like"/>
    <property type="match status" value="1"/>
</dbReference>
<gene>
    <name evidence="2" type="ORF">GCM10009765_81990</name>
</gene>
<dbReference type="Gene3D" id="3.40.109.10">
    <property type="entry name" value="NADH Oxidase"/>
    <property type="match status" value="1"/>
</dbReference>
<feature type="domain" description="Nitroreductase" evidence="1">
    <location>
        <begin position="280"/>
        <end position="463"/>
    </location>
</feature>
<protein>
    <submittedName>
        <fullName evidence="2">SagB/ThcOx family dehydrogenase</fullName>
    </submittedName>
</protein>
<reference evidence="3" key="1">
    <citation type="journal article" date="2019" name="Int. J. Syst. Evol. Microbiol.">
        <title>The Global Catalogue of Microorganisms (GCM) 10K type strain sequencing project: providing services to taxonomists for standard genome sequencing and annotation.</title>
        <authorList>
            <consortium name="The Broad Institute Genomics Platform"/>
            <consortium name="The Broad Institute Genome Sequencing Center for Infectious Disease"/>
            <person name="Wu L."/>
            <person name="Ma J."/>
        </authorList>
    </citation>
    <scope>NUCLEOTIDE SEQUENCE [LARGE SCALE GENOMIC DNA]</scope>
    <source>
        <strain evidence="3">JCM 14718</strain>
    </source>
</reference>
<dbReference type="PANTHER" id="PTHR43745:SF2">
    <property type="entry name" value="NITROREDUCTASE MJ1384-RELATED"/>
    <property type="match status" value="1"/>
</dbReference>
<dbReference type="PANTHER" id="PTHR43745">
    <property type="entry name" value="NITROREDUCTASE MJ1384-RELATED"/>
    <property type="match status" value="1"/>
</dbReference>
<dbReference type="InterPro" id="IPR000415">
    <property type="entry name" value="Nitroreductase-like"/>
</dbReference>
<keyword evidence="3" id="KW-1185">Reference proteome</keyword>
<accession>A0ABP4VEE0</accession>
<comment type="caution">
    <text evidence="2">The sequence shown here is derived from an EMBL/GenBank/DDBJ whole genome shotgun (WGS) entry which is preliminary data.</text>
</comment>
<evidence type="ECO:0000259" key="1">
    <source>
        <dbReference type="Pfam" id="PF00881"/>
    </source>
</evidence>
<dbReference type="InterPro" id="IPR029479">
    <property type="entry name" value="Nitroreductase"/>
</dbReference>